<organism evidence="2 3">
    <name type="scientific">Solimonas terrae</name>
    <dbReference type="NCBI Taxonomy" id="1396819"/>
    <lineage>
        <taxon>Bacteria</taxon>
        <taxon>Pseudomonadati</taxon>
        <taxon>Pseudomonadota</taxon>
        <taxon>Gammaproteobacteria</taxon>
        <taxon>Nevskiales</taxon>
        <taxon>Nevskiaceae</taxon>
        <taxon>Solimonas</taxon>
    </lineage>
</organism>
<dbReference type="InterPro" id="IPR032307">
    <property type="entry name" value="PepSY_TM-like_2"/>
</dbReference>
<gene>
    <name evidence="2" type="ORF">G7Y85_18800</name>
</gene>
<dbReference type="Proteomes" id="UP000472676">
    <property type="component" value="Unassembled WGS sequence"/>
</dbReference>
<feature type="transmembrane region" description="Helical" evidence="1">
    <location>
        <begin position="28"/>
        <end position="50"/>
    </location>
</feature>
<reference evidence="2 3" key="1">
    <citation type="journal article" date="2014" name="Int. J. Syst. Evol. Microbiol.">
        <title>Solimonas terrae sp. nov., isolated from soil.</title>
        <authorList>
            <person name="Kim S.J."/>
            <person name="Moon J.Y."/>
            <person name="Weon H.Y."/>
            <person name="Ahn J.H."/>
            <person name="Chen W.M."/>
            <person name="Kwon S.W."/>
        </authorList>
    </citation>
    <scope>NUCLEOTIDE SEQUENCE [LARGE SCALE GENOMIC DNA]</scope>
    <source>
        <strain evidence="2 3">KIS83-12</strain>
    </source>
</reference>
<sequence>MNAADPELLARALRARRRLFWAQQARQWHWISAALCLVAMLLFAFTGITLNHAAQIGATPQISKREAQLPAALLATLKSRPAPPDDVLPAALRGWLASALDVHARRGEWSSDEIYVSLPRPGGDAWLAIELADGHVEYERTDRGWIAWLNDLHKGRNTGALWNAFIDLFAAACLLFCLSGLVLLQLQAQRRRMTWPMVGLGLLLPLLLVLFFLHQG</sequence>
<name>A0A6M2BWE8_9GAMM</name>
<dbReference type="RefSeq" id="WP_166261152.1">
    <property type="nucleotide sequence ID" value="NZ_JAAMOW010000011.1"/>
</dbReference>
<feature type="transmembrane region" description="Helical" evidence="1">
    <location>
        <begin position="160"/>
        <end position="183"/>
    </location>
</feature>
<evidence type="ECO:0000313" key="2">
    <source>
        <dbReference type="EMBL" id="NGY06828.1"/>
    </source>
</evidence>
<comment type="caution">
    <text evidence="2">The sequence shown here is derived from an EMBL/GenBank/DDBJ whole genome shotgun (WGS) entry which is preliminary data.</text>
</comment>
<accession>A0A6M2BWE8</accession>
<evidence type="ECO:0000256" key="1">
    <source>
        <dbReference type="SAM" id="Phobius"/>
    </source>
</evidence>
<dbReference type="AlphaFoldDB" id="A0A6M2BWE8"/>
<proteinExistence type="predicted"/>
<evidence type="ECO:0008006" key="4">
    <source>
        <dbReference type="Google" id="ProtNLM"/>
    </source>
</evidence>
<dbReference type="PANTHER" id="PTHR40115:SF1">
    <property type="entry name" value="INNER MEMBRANE PROTEIN WITH PEPSY TM HELIX"/>
    <property type="match status" value="1"/>
</dbReference>
<dbReference type="PANTHER" id="PTHR40115">
    <property type="entry name" value="INNER MEMBRANE PROTEIN WITH PEPSY TM HELIX"/>
    <property type="match status" value="1"/>
</dbReference>
<keyword evidence="3" id="KW-1185">Reference proteome</keyword>
<dbReference type="Pfam" id="PF16357">
    <property type="entry name" value="PepSY_TM_like_2"/>
    <property type="match status" value="1"/>
</dbReference>
<feature type="transmembrane region" description="Helical" evidence="1">
    <location>
        <begin position="195"/>
        <end position="213"/>
    </location>
</feature>
<evidence type="ECO:0000313" key="3">
    <source>
        <dbReference type="Proteomes" id="UP000472676"/>
    </source>
</evidence>
<keyword evidence="1" id="KW-0812">Transmembrane</keyword>
<dbReference type="EMBL" id="JAAMOW010000011">
    <property type="protein sequence ID" value="NGY06828.1"/>
    <property type="molecule type" value="Genomic_DNA"/>
</dbReference>
<keyword evidence="1" id="KW-1133">Transmembrane helix</keyword>
<keyword evidence="1" id="KW-0472">Membrane</keyword>
<protein>
    <recommendedName>
        <fullName evidence="4">PepSY-associated TM helix domain-containing protein</fullName>
    </recommendedName>
</protein>